<dbReference type="Proteomes" id="UP000223071">
    <property type="component" value="Unassembled WGS sequence"/>
</dbReference>
<feature type="region of interest" description="Disordered" evidence="1">
    <location>
        <begin position="245"/>
        <end position="282"/>
    </location>
</feature>
<dbReference type="EMBL" id="PDJQ01000001">
    <property type="protein sequence ID" value="PFG74135.1"/>
    <property type="molecule type" value="Genomic_DNA"/>
</dbReference>
<evidence type="ECO:0000259" key="2">
    <source>
        <dbReference type="PROSITE" id="PS00716"/>
    </source>
</evidence>
<dbReference type="SUPFAM" id="SSF88659">
    <property type="entry name" value="Sigma3 and sigma4 domains of RNA polymerase sigma factors"/>
    <property type="match status" value="1"/>
</dbReference>
<dbReference type="GO" id="GO:0006352">
    <property type="term" value="P:DNA-templated transcription initiation"/>
    <property type="evidence" value="ECO:0007669"/>
    <property type="project" value="InterPro"/>
</dbReference>
<dbReference type="PANTHER" id="PTHR30603">
    <property type="entry name" value="RNA POLYMERASE SIGMA FACTOR RPO"/>
    <property type="match status" value="1"/>
</dbReference>
<feature type="domain" description="RNA polymerase sigma-70" evidence="2">
    <location>
        <begin position="106"/>
        <end position="132"/>
    </location>
</feature>
<gene>
    <name evidence="3" type="ORF">A9A59_1343</name>
</gene>
<keyword evidence="4" id="KW-1185">Reference proteome</keyword>
<dbReference type="AlphaFoldDB" id="A0A2A9HGJ7"/>
<organism evidence="3 4">
    <name type="scientific">Tepidiforma thermophila (strain KCTC 52669 / CGMCC 1.13589 / G233)</name>
    <dbReference type="NCBI Taxonomy" id="2761530"/>
    <lineage>
        <taxon>Bacteria</taxon>
        <taxon>Bacillati</taxon>
        <taxon>Chloroflexota</taxon>
        <taxon>Tepidiformia</taxon>
        <taxon>Tepidiformales</taxon>
        <taxon>Tepidiformaceae</taxon>
        <taxon>Tepidiforma</taxon>
    </lineage>
</organism>
<dbReference type="RefSeq" id="WP_098503543.1">
    <property type="nucleotide sequence ID" value="NZ_PDJQ01000001.1"/>
</dbReference>
<feature type="compositionally biased region" description="Pro residues" evidence="1">
    <location>
        <begin position="186"/>
        <end position="213"/>
    </location>
</feature>
<dbReference type="InterPro" id="IPR000943">
    <property type="entry name" value="RNA_pol_sigma70"/>
</dbReference>
<dbReference type="InterPro" id="IPR007630">
    <property type="entry name" value="RNA_pol_sigma70_r4"/>
</dbReference>
<dbReference type="InterPro" id="IPR036388">
    <property type="entry name" value="WH-like_DNA-bd_sf"/>
</dbReference>
<feature type="region of interest" description="Disordered" evidence="1">
    <location>
        <begin position="186"/>
        <end position="231"/>
    </location>
</feature>
<dbReference type="InterPro" id="IPR013324">
    <property type="entry name" value="RNA_pol_sigma_r3/r4-like"/>
</dbReference>
<dbReference type="CDD" id="cd06171">
    <property type="entry name" value="Sigma70_r4"/>
    <property type="match status" value="1"/>
</dbReference>
<protein>
    <submittedName>
        <fullName evidence="3">RNA polymerase sigma factor (Sigma-70 family)</fullName>
    </submittedName>
</protein>
<comment type="caution">
    <text evidence="3">The sequence shown here is derived from an EMBL/GenBank/DDBJ whole genome shotgun (WGS) entry which is preliminary data.</text>
</comment>
<reference evidence="3 4" key="1">
    <citation type="submission" date="2017-09" db="EMBL/GenBank/DDBJ databases">
        <title>Sequencing the genomes of two abundant thermophiles in Great Basin hot springs: Thermocrinis jamiesonii and novel Chloroflexi Thermoflexus hugenholtzii.</title>
        <authorList>
            <person name="Hedlund B."/>
        </authorList>
    </citation>
    <scope>NUCLEOTIDE SEQUENCE [LARGE SCALE GENOMIC DNA]</scope>
    <source>
        <strain evidence="3 4">G233</strain>
    </source>
</reference>
<feature type="compositionally biased region" description="Pro residues" evidence="1">
    <location>
        <begin position="220"/>
        <end position="229"/>
    </location>
</feature>
<accession>A0A2A9HGJ7</accession>
<proteinExistence type="predicted"/>
<sequence>MIPVPVSSHDDTLERVATIFPPPMSGTLLPCLRLDTTISPANTRPNAYRDGLVLGDLLPSPASPDPAALAEARAVSEAVDEVLATLDARARAVIELRFGFVGPPLTLEQIGRRFDLTRERIRQIETKALKAIAPRLATALGMPLPVRATASPNGAGPGPGTLPRTSPALHHPAAVPVPAAAPFPHTSPPVVPAPAQAAPPPAAPPLHPEPPRPLVSLRLPPAPRPPAAPVPASAEDRLFESLLQPWQHVPPPPAPRPGARSAPAPPAPDAAPSASRPVTAPAVPGLPAGLPLESWLEDWRERGFTVLDERTRGGGIWVRDAGMTLAAEIEHLRREGTWFRFAEHRPAGFWGWLLSPAS</sequence>
<feature type="region of interest" description="Disordered" evidence="1">
    <location>
        <begin position="147"/>
        <end position="170"/>
    </location>
</feature>
<dbReference type="Gene3D" id="1.10.10.10">
    <property type="entry name" value="Winged helix-like DNA-binding domain superfamily/Winged helix DNA-binding domain"/>
    <property type="match status" value="1"/>
</dbReference>
<dbReference type="InterPro" id="IPR050239">
    <property type="entry name" value="Sigma-70_RNA_pol_init_factors"/>
</dbReference>
<dbReference type="PROSITE" id="PS00716">
    <property type="entry name" value="SIGMA70_2"/>
    <property type="match status" value="1"/>
</dbReference>
<evidence type="ECO:0000313" key="4">
    <source>
        <dbReference type="Proteomes" id="UP000223071"/>
    </source>
</evidence>
<dbReference type="Pfam" id="PF04545">
    <property type="entry name" value="Sigma70_r4"/>
    <property type="match status" value="1"/>
</dbReference>
<dbReference type="PANTHER" id="PTHR30603:SF47">
    <property type="entry name" value="RNA POLYMERASE SIGMA FACTOR SIGD, CHLOROPLASTIC"/>
    <property type="match status" value="1"/>
</dbReference>
<evidence type="ECO:0000256" key="1">
    <source>
        <dbReference type="SAM" id="MobiDB-lite"/>
    </source>
</evidence>
<feature type="compositionally biased region" description="Low complexity" evidence="1">
    <location>
        <begin position="270"/>
        <end position="282"/>
    </location>
</feature>
<evidence type="ECO:0000313" key="3">
    <source>
        <dbReference type="EMBL" id="PFG74135.1"/>
    </source>
</evidence>
<dbReference type="PRINTS" id="PR00046">
    <property type="entry name" value="SIGMA70FCT"/>
</dbReference>
<dbReference type="GO" id="GO:0003700">
    <property type="term" value="F:DNA-binding transcription factor activity"/>
    <property type="evidence" value="ECO:0007669"/>
    <property type="project" value="InterPro"/>
</dbReference>
<name>A0A2A9HGJ7_TEPT2</name>